<organism evidence="2 3">
    <name type="scientific">Paenibacillus sacheonensis</name>
    <dbReference type="NCBI Taxonomy" id="742054"/>
    <lineage>
        <taxon>Bacteria</taxon>
        <taxon>Bacillati</taxon>
        <taxon>Bacillota</taxon>
        <taxon>Bacilli</taxon>
        <taxon>Bacillales</taxon>
        <taxon>Paenibacillaceae</taxon>
        <taxon>Paenibacillus</taxon>
    </lineage>
</organism>
<keyword evidence="3" id="KW-1185">Reference proteome</keyword>
<dbReference type="InterPro" id="IPR013022">
    <property type="entry name" value="Xyl_isomerase-like_TIM-brl"/>
</dbReference>
<dbReference type="OrthoDB" id="9798407at2"/>
<dbReference type="InterPro" id="IPR050312">
    <property type="entry name" value="IolE/XylAMocC-like"/>
</dbReference>
<dbReference type="Gene3D" id="3.20.20.150">
    <property type="entry name" value="Divalent-metal-dependent TIM barrel enzymes"/>
    <property type="match status" value="1"/>
</dbReference>
<dbReference type="InterPro" id="IPR036237">
    <property type="entry name" value="Xyl_isomerase-like_sf"/>
</dbReference>
<protein>
    <submittedName>
        <fullName evidence="2">TIM barrel protein</fullName>
    </submittedName>
</protein>
<dbReference type="RefSeq" id="WP_161698564.1">
    <property type="nucleotide sequence ID" value="NZ_JAAAMU010000006.1"/>
</dbReference>
<proteinExistence type="predicted"/>
<sequence length="252" mass="28136">MKFPIALQPYTIREELKQDFLGSFTKVAEIGYQAVEAGPPPAGVTIDEMKAHFDELGLQVMGCHAGLDQLTDENERKALVDFLELFGARYVALSYRFESREAVLEAAKRFNAVGGALRERGIQFLYHNHDWEFNEFDGESALDILLQATDPELVKLELDVYWAQKGGVDPAAYIRKLKGRCPVLHVKDMEPGDERFFAEVGEGVLDFAAILAAAEDIGTEWLVVEQDACRRSPFESIAISYNNLSRMGVAAQ</sequence>
<feature type="domain" description="Xylose isomerase-like TIM barrel" evidence="1">
    <location>
        <begin position="24"/>
        <end position="226"/>
    </location>
</feature>
<reference evidence="2 3" key="1">
    <citation type="submission" date="2020-01" db="EMBL/GenBank/DDBJ databases">
        <title>Paenibacillus soybeanensis sp. nov. isolated from the nodules of soybean (Glycine max(L.) Merr).</title>
        <authorList>
            <person name="Wang H."/>
        </authorList>
    </citation>
    <scope>NUCLEOTIDE SEQUENCE [LARGE SCALE GENOMIC DNA]</scope>
    <source>
        <strain evidence="2 3">DSM 23054</strain>
    </source>
</reference>
<dbReference type="PANTHER" id="PTHR12110:SF41">
    <property type="entry name" value="INOSOSE DEHYDRATASE"/>
    <property type="match status" value="1"/>
</dbReference>
<dbReference type="PANTHER" id="PTHR12110">
    <property type="entry name" value="HYDROXYPYRUVATE ISOMERASE"/>
    <property type="match status" value="1"/>
</dbReference>
<comment type="caution">
    <text evidence="2">The sequence shown here is derived from an EMBL/GenBank/DDBJ whole genome shotgun (WGS) entry which is preliminary data.</text>
</comment>
<gene>
    <name evidence="2" type="ORF">GT003_13645</name>
</gene>
<evidence type="ECO:0000313" key="2">
    <source>
        <dbReference type="EMBL" id="NBC70036.1"/>
    </source>
</evidence>
<evidence type="ECO:0000259" key="1">
    <source>
        <dbReference type="Pfam" id="PF01261"/>
    </source>
</evidence>
<evidence type="ECO:0000313" key="3">
    <source>
        <dbReference type="Proteomes" id="UP000558113"/>
    </source>
</evidence>
<name>A0A7X5BZ27_9BACL</name>
<dbReference type="Proteomes" id="UP000558113">
    <property type="component" value="Unassembled WGS sequence"/>
</dbReference>
<dbReference type="AlphaFoldDB" id="A0A7X5BZ27"/>
<dbReference type="Pfam" id="PF01261">
    <property type="entry name" value="AP_endonuc_2"/>
    <property type="match status" value="1"/>
</dbReference>
<dbReference type="EMBL" id="JAAAMU010000006">
    <property type="protein sequence ID" value="NBC70036.1"/>
    <property type="molecule type" value="Genomic_DNA"/>
</dbReference>
<dbReference type="SUPFAM" id="SSF51658">
    <property type="entry name" value="Xylose isomerase-like"/>
    <property type="match status" value="1"/>
</dbReference>
<accession>A0A7X5BZ27</accession>